<dbReference type="Pfam" id="PF14926">
    <property type="entry name" value="CFAP300"/>
    <property type="match status" value="1"/>
</dbReference>
<dbReference type="Proteomes" id="UP000827092">
    <property type="component" value="Unassembled WGS sequence"/>
</dbReference>
<proteinExistence type="inferred from homology"/>
<accession>A0AAV6W2A1</accession>
<dbReference type="GO" id="GO:0005930">
    <property type="term" value="C:axoneme"/>
    <property type="evidence" value="ECO:0007669"/>
    <property type="project" value="UniProtKB-SubCell"/>
</dbReference>
<keyword evidence="7" id="KW-0966">Cell projection</keyword>
<evidence type="ECO:0000313" key="8">
    <source>
        <dbReference type="EMBL" id="KAG8201983.1"/>
    </source>
</evidence>
<comment type="function">
    <text evidence="1">Cilium- and flagellum-specific protein that plays a role in axonemal structure organization and motility. May play a role in outer and inner dynein arm assembly.</text>
</comment>
<evidence type="ECO:0000256" key="4">
    <source>
        <dbReference type="ARBA" id="ARBA00022174"/>
    </source>
</evidence>
<gene>
    <name evidence="8" type="ORF">JTE90_027455</name>
</gene>
<sequence length="263" mass="31315">MDSKNIFKVLKLNSQETYEFEKVDKNLQICMDKTFKDYLIKWDMHSKFQVKTYKFQNNFKSRIDDQLILDFIQSKILPNISDLKRESSIDSSKELNIEIEPIPCTILSMEFFDRIHENGITLSDGTIKKCFEEYVEDIVVADELRNMLMVEDSDNYEIYKEEERNEFLFRLFQHLCIGGCLNQYEDNIEPYFLMSKELYKELLCVRKVGSEKKTTITSKVYKITIYNGNQPVFPRVGFQHPQDLSYIIINFSTNEITMLKHTW</sequence>
<evidence type="ECO:0000256" key="3">
    <source>
        <dbReference type="ARBA" id="ARBA00009205"/>
    </source>
</evidence>
<keyword evidence="6" id="KW-0206">Cytoskeleton</keyword>
<comment type="similarity">
    <text evidence="3">Belongs to the CFAP300 family.</text>
</comment>
<organism evidence="8 9">
    <name type="scientific">Oedothorax gibbosus</name>
    <dbReference type="NCBI Taxonomy" id="931172"/>
    <lineage>
        <taxon>Eukaryota</taxon>
        <taxon>Metazoa</taxon>
        <taxon>Ecdysozoa</taxon>
        <taxon>Arthropoda</taxon>
        <taxon>Chelicerata</taxon>
        <taxon>Arachnida</taxon>
        <taxon>Araneae</taxon>
        <taxon>Araneomorphae</taxon>
        <taxon>Entelegynae</taxon>
        <taxon>Araneoidea</taxon>
        <taxon>Linyphiidae</taxon>
        <taxon>Erigoninae</taxon>
        <taxon>Oedothorax</taxon>
    </lineage>
</organism>
<evidence type="ECO:0000256" key="6">
    <source>
        <dbReference type="ARBA" id="ARBA00023212"/>
    </source>
</evidence>
<comment type="caution">
    <text evidence="8">The sequence shown here is derived from an EMBL/GenBank/DDBJ whole genome shotgun (WGS) entry which is preliminary data.</text>
</comment>
<dbReference type="PANTHER" id="PTHR31078">
    <property type="entry name" value="CILIA- AND FLAGELLA-ASSOCIATED PROTEIN 300"/>
    <property type="match status" value="1"/>
</dbReference>
<evidence type="ECO:0000256" key="2">
    <source>
        <dbReference type="ARBA" id="ARBA00004430"/>
    </source>
</evidence>
<dbReference type="AlphaFoldDB" id="A0AAV6W2A1"/>
<keyword evidence="9" id="KW-1185">Reference proteome</keyword>
<protein>
    <recommendedName>
        <fullName evidence="4">Cilia- and flagella-associated protein 300</fullName>
    </recommendedName>
</protein>
<dbReference type="InterPro" id="IPR029416">
    <property type="entry name" value="CFAP300"/>
</dbReference>
<evidence type="ECO:0000256" key="1">
    <source>
        <dbReference type="ARBA" id="ARBA00002404"/>
    </source>
</evidence>
<comment type="subcellular location">
    <subcellularLocation>
        <location evidence="2">Cytoplasm</location>
        <location evidence="2">Cytoskeleton</location>
        <location evidence="2">Cilium axoneme</location>
    </subcellularLocation>
</comment>
<name>A0AAV6W2A1_9ARAC</name>
<reference evidence="8 9" key="1">
    <citation type="journal article" date="2022" name="Nat. Ecol. Evol.">
        <title>A masculinizing supergene underlies an exaggerated male reproductive morph in a spider.</title>
        <authorList>
            <person name="Hendrickx F."/>
            <person name="De Corte Z."/>
            <person name="Sonet G."/>
            <person name="Van Belleghem S.M."/>
            <person name="Kostlbacher S."/>
            <person name="Vangestel C."/>
        </authorList>
    </citation>
    <scope>NUCLEOTIDE SEQUENCE [LARGE SCALE GENOMIC DNA]</scope>
    <source>
        <strain evidence="8">W744_W776</strain>
    </source>
</reference>
<dbReference type="EMBL" id="JAFNEN010000002">
    <property type="protein sequence ID" value="KAG8201983.1"/>
    <property type="molecule type" value="Genomic_DNA"/>
</dbReference>
<evidence type="ECO:0000256" key="5">
    <source>
        <dbReference type="ARBA" id="ARBA00022490"/>
    </source>
</evidence>
<evidence type="ECO:0000256" key="7">
    <source>
        <dbReference type="ARBA" id="ARBA00023273"/>
    </source>
</evidence>
<keyword evidence="5" id="KW-0963">Cytoplasm</keyword>
<evidence type="ECO:0000313" key="9">
    <source>
        <dbReference type="Proteomes" id="UP000827092"/>
    </source>
</evidence>
<dbReference type="PANTHER" id="PTHR31078:SF1">
    <property type="entry name" value="CILIA- AND FLAGELLA-ASSOCIATED PROTEIN 300"/>
    <property type="match status" value="1"/>
</dbReference>